<sequence length="55" mass="6370">MSTQETQDRAAKLTEEFAQLLWAWHDQSEAPLEVRSYLHDAAGYLALHFAIKDHE</sequence>
<protein>
    <submittedName>
        <fullName evidence="1">Uncharacterized protein</fullName>
    </submittedName>
</protein>
<accession>A0A0F9DCQ1</accession>
<gene>
    <name evidence="1" type="ORF">LCGC14_2295060</name>
</gene>
<dbReference type="EMBL" id="LAZR01032233">
    <property type="protein sequence ID" value="KKL51486.1"/>
    <property type="molecule type" value="Genomic_DNA"/>
</dbReference>
<dbReference type="AlphaFoldDB" id="A0A0F9DCQ1"/>
<reference evidence="1" key="1">
    <citation type="journal article" date="2015" name="Nature">
        <title>Complex archaea that bridge the gap between prokaryotes and eukaryotes.</title>
        <authorList>
            <person name="Spang A."/>
            <person name="Saw J.H."/>
            <person name="Jorgensen S.L."/>
            <person name="Zaremba-Niedzwiedzka K."/>
            <person name="Martijn J."/>
            <person name="Lind A.E."/>
            <person name="van Eijk R."/>
            <person name="Schleper C."/>
            <person name="Guy L."/>
            <person name="Ettema T.J."/>
        </authorList>
    </citation>
    <scope>NUCLEOTIDE SEQUENCE</scope>
</reference>
<name>A0A0F9DCQ1_9ZZZZ</name>
<organism evidence="1">
    <name type="scientific">marine sediment metagenome</name>
    <dbReference type="NCBI Taxonomy" id="412755"/>
    <lineage>
        <taxon>unclassified sequences</taxon>
        <taxon>metagenomes</taxon>
        <taxon>ecological metagenomes</taxon>
    </lineage>
</organism>
<proteinExistence type="predicted"/>
<evidence type="ECO:0000313" key="1">
    <source>
        <dbReference type="EMBL" id="KKL51486.1"/>
    </source>
</evidence>
<comment type="caution">
    <text evidence="1">The sequence shown here is derived from an EMBL/GenBank/DDBJ whole genome shotgun (WGS) entry which is preliminary data.</text>
</comment>